<evidence type="ECO:0000313" key="2">
    <source>
        <dbReference type="EMBL" id="CAH1773948.1"/>
    </source>
</evidence>
<protein>
    <submittedName>
        <fullName evidence="2">Uncharacterized protein</fullName>
    </submittedName>
</protein>
<reference evidence="2" key="1">
    <citation type="submission" date="2022-03" db="EMBL/GenBank/DDBJ databases">
        <authorList>
            <person name="Martin C."/>
        </authorList>
    </citation>
    <scope>NUCLEOTIDE SEQUENCE</scope>
</reference>
<gene>
    <name evidence="2" type="ORF">OFUS_LOCUS1476</name>
</gene>
<feature type="compositionally biased region" description="Basic and acidic residues" evidence="1">
    <location>
        <begin position="260"/>
        <end position="269"/>
    </location>
</feature>
<feature type="non-terminal residue" evidence="2">
    <location>
        <position position="451"/>
    </location>
</feature>
<dbReference type="AlphaFoldDB" id="A0A8S4N0R3"/>
<feature type="region of interest" description="Disordered" evidence="1">
    <location>
        <begin position="99"/>
        <end position="129"/>
    </location>
</feature>
<feature type="region of interest" description="Disordered" evidence="1">
    <location>
        <begin position="1"/>
        <end position="25"/>
    </location>
</feature>
<dbReference type="EMBL" id="CAIIXF020000001">
    <property type="protein sequence ID" value="CAH1773948.1"/>
    <property type="molecule type" value="Genomic_DNA"/>
</dbReference>
<keyword evidence="3" id="KW-1185">Reference proteome</keyword>
<proteinExistence type="predicted"/>
<feature type="compositionally biased region" description="Basic and acidic residues" evidence="1">
    <location>
        <begin position="439"/>
        <end position="451"/>
    </location>
</feature>
<dbReference type="Proteomes" id="UP000749559">
    <property type="component" value="Unassembled WGS sequence"/>
</dbReference>
<feature type="region of interest" description="Disordered" evidence="1">
    <location>
        <begin position="244"/>
        <end position="275"/>
    </location>
</feature>
<feature type="compositionally biased region" description="Polar residues" evidence="1">
    <location>
        <begin position="412"/>
        <end position="438"/>
    </location>
</feature>
<comment type="caution">
    <text evidence="2">The sequence shown here is derived from an EMBL/GenBank/DDBJ whole genome shotgun (WGS) entry which is preliminary data.</text>
</comment>
<feature type="region of interest" description="Disordered" evidence="1">
    <location>
        <begin position="408"/>
        <end position="451"/>
    </location>
</feature>
<evidence type="ECO:0000313" key="3">
    <source>
        <dbReference type="Proteomes" id="UP000749559"/>
    </source>
</evidence>
<evidence type="ECO:0000256" key="1">
    <source>
        <dbReference type="SAM" id="MobiDB-lite"/>
    </source>
</evidence>
<accession>A0A8S4N0R3</accession>
<feature type="compositionally biased region" description="Basic and acidic residues" evidence="1">
    <location>
        <begin position="106"/>
        <end position="123"/>
    </location>
</feature>
<name>A0A8S4N0R3_OWEFU</name>
<organism evidence="2 3">
    <name type="scientific">Owenia fusiformis</name>
    <name type="common">Polychaete worm</name>
    <dbReference type="NCBI Taxonomy" id="6347"/>
    <lineage>
        <taxon>Eukaryota</taxon>
        <taxon>Metazoa</taxon>
        <taxon>Spiralia</taxon>
        <taxon>Lophotrochozoa</taxon>
        <taxon>Annelida</taxon>
        <taxon>Polychaeta</taxon>
        <taxon>Sedentaria</taxon>
        <taxon>Canalipalpata</taxon>
        <taxon>Sabellida</taxon>
        <taxon>Oweniida</taxon>
        <taxon>Oweniidae</taxon>
        <taxon>Owenia</taxon>
    </lineage>
</organism>
<feature type="compositionally biased region" description="Polar residues" evidence="1">
    <location>
        <begin position="1"/>
        <end position="15"/>
    </location>
</feature>
<sequence>MDSLQLQHSSQTWSDQSEEHELKQEPIQTRRKRYWKTRHKGKKILPFDAWVFTKCCGTGRDIVSPSYGDIPPWPNTTGFQIGQDFNRVTTGYDTSSCSSLESLESPNKKTFERRQKSITEEMHQSSSEESLSDIISDIKNQDEPLQTVDREISYTKTQEEILVNAVNMFKKCKKRTTDEVVQSAATMFKTYSVKRKLMRRQANLDRSSHKLEVIGRTKTCSDILAESLNKQRKLPSTDIIAKDSPKKKGKIKQTPPKIQIKLEDGESSPKTKPTIPKCNGHLKSMLKSVNTSKEQIVAEVVEKSVSKRDVMKWKSNSDAGRQMGMQKVLRLSDGEMNNNQDSDLCLGDSNARKLGDCCHSNSCLDSFDRKAYRMVSNTMSSINSSIEPNTTGTNKNEQSALINEIENHSRRTNTVGPNNGETQNIESINKNEQPTFVNDNEKIKNDNESSR</sequence>